<dbReference type="OrthoDB" id="7055792at2"/>
<feature type="transmembrane region" description="Helical" evidence="1">
    <location>
        <begin position="141"/>
        <end position="161"/>
    </location>
</feature>
<dbReference type="GO" id="GO:0016020">
    <property type="term" value="C:membrane"/>
    <property type="evidence" value="ECO:0007669"/>
    <property type="project" value="InterPro"/>
</dbReference>
<keyword evidence="1" id="KW-0812">Transmembrane</keyword>
<evidence type="ECO:0000313" key="4">
    <source>
        <dbReference type="EMBL" id="TCN70101.1"/>
    </source>
</evidence>
<dbReference type="PANTHER" id="PTHR22911:SF79">
    <property type="entry name" value="MOBA-LIKE NTP TRANSFERASE DOMAIN-CONTAINING PROTEIN"/>
    <property type="match status" value="1"/>
</dbReference>
<organism evidence="4 5">
    <name type="scientific">Acetobacteroides hydrogenigenes</name>
    <dbReference type="NCBI Taxonomy" id="979970"/>
    <lineage>
        <taxon>Bacteria</taxon>
        <taxon>Pseudomonadati</taxon>
        <taxon>Bacteroidota</taxon>
        <taxon>Bacteroidia</taxon>
        <taxon>Bacteroidales</taxon>
        <taxon>Rikenellaceae</taxon>
        <taxon>Acetobacteroides</taxon>
    </lineage>
</organism>
<feature type="chain" id="PRO_5020412982" evidence="2">
    <location>
        <begin position="25"/>
        <end position="313"/>
    </location>
</feature>
<sequence>MSNRKGATLLFIGCLLMGSMGTFANFVQGTHPLNILLMRYGFALAGLLVILLMQFIISTDKAKQYVSLNWSAAKASPKVYLLTGLVSALVMATYVMGTLLFSVGLSVVMLYTATIYLPFTEKIIRRYFIPNLKRSTFGSRYYLSSAINLLGLLLIVGASLSDTKLSILGLISALSSGFLFSILMVQVRAMKGCGIDAEHTLVSGALVGFTLFLPAAFMLPISFTTYNIFAASGLGVLATAIGGIFYFKGFSAVRPDLAPLLAYFEPIFGSMLALIFLGERYSLLAVAGVILIIGTSFAYTYLTRSENSPQGER</sequence>
<evidence type="ECO:0000256" key="1">
    <source>
        <dbReference type="SAM" id="Phobius"/>
    </source>
</evidence>
<evidence type="ECO:0000313" key="5">
    <source>
        <dbReference type="Proteomes" id="UP000294830"/>
    </source>
</evidence>
<feature type="signal peptide" evidence="2">
    <location>
        <begin position="1"/>
        <end position="24"/>
    </location>
</feature>
<feature type="transmembrane region" description="Helical" evidence="1">
    <location>
        <begin position="79"/>
        <end position="97"/>
    </location>
</feature>
<dbReference type="InterPro" id="IPR037185">
    <property type="entry name" value="EmrE-like"/>
</dbReference>
<dbReference type="InterPro" id="IPR000620">
    <property type="entry name" value="EamA_dom"/>
</dbReference>
<comment type="caution">
    <text evidence="4">The sequence shown here is derived from an EMBL/GenBank/DDBJ whole genome shotgun (WGS) entry which is preliminary data.</text>
</comment>
<feature type="transmembrane region" description="Helical" evidence="1">
    <location>
        <begin position="103"/>
        <end position="120"/>
    </location>
</feature>
<dbReference type="RefSeq" id="WP_131838662.1">
    <property type="nucleotide sequence ID" value="NZ_SLWB01000004.1"/>
</dbReference>
<protein>
    <submittedName>
        <fullName evidence="4">EamA-like transporter family protein</fullName>
    </submittedName>
</protein>
<feature type="transmembrane region" description="Helical" evidence="1">
    <location>
        <begin position="167"/>
        <end position="189"/>
    </location>
</feature>
<dbReference type="Proteomes" id="UP000294830">
    <property type="component" value="Unassembled WGS sequence"/>
</dbReference>
<keyword evidence="1" id="KW-1133">Transmembrane helix</keyword>
<reference evidence="4 5" key="1">
    <citation type="submission" date="2019-03" db="EMBL/GenBank/DDBJ databases">
        <title>Genomic Encyclopedia of Archaeal and Bacterial Type Strains, Phase II (KMG-II): from individual species to whole genera.</title>
        <authorList>
            <person name="Goeker M."/>
        </authorList>
    </citation>
    <scope>NUCLEOTIDE SEQUENCE [LARGE SCALE GENOMIC DNA]</scope>
    <source>
        <strain evidence="4 5">RL-C</strain>
    </source>
</reference>
<dbReference type="SUPFAM" id="SSF103481">
    <property type="entry name" value="Multidrug resistance efflux transporter EmrE"/>
    <property type="match status" value="1"/>
</dbReference>
<feature type="transmembrane region" description="Helical" evidence="1">
    <location>
        <begin position="40"/>
        <end position="58"/>
    </location>
</feature>
<dbReference type="EMBL" id="SLWB01000004">
    <property type="protein sequence ID" value="TCN70101.1"/>
    <property type="molecule type" value="Genomic_DNA"/>
</dbReference>
<name>A0A4R2EN08_9BACT</name>
<feature type="transmembrane region" description="Helical" evidence="1">
    <location>
        <begin position="283"/>
        <end position="302"/>
    </location>
</feature>
<proteinExistence type="predicted"/>
<dbReference type="Pfam" id="PF00892">
    <property type="entry name" value="EamA"/>
    <property type="match status" value="1"/>
</dbReference>
<gene>
    <name evidence="4" type="ORF">CLV25_10452</name>
</gene>
<dbReference type="PANTHER" id="PTHR22911">
    <property type="entry name" value="ACYL-MALONYL CONDENSING ENZYME-RELATED"/>
    <property type="match status" value="1"/>
</dbReference>
<feature type="domain" description="EamA" evidence="3">
    <location>
        <begin position="168"/>
        <end position="296"/>
    </location>
</feature>
<keyword evidence="2" id="KW-0732">Signal</keyword>
<accession>A0A4R2EN08</accession>
<evidence type="ECO:0000259" key="3">
    <source>
        <dbReference type="Pfam" id="PF00892"/>
    </source>
</evidence>
<keyword evidence="5" id="KW-1185">Reference proteome</keyword>
<feature type="transmembrane region" description="Helical" evidence="1">
    <location>
        <begin position="201"/>
        <end position="222"/>
    </location>
</feature>
<feature type="transmembrane region" description="Helical" evidence="1">
    <location>
        <begin position="259"/>
        <end position="277"/>
    </location>
</feature>
<evidence type="ECO:0000256" key="2">
    <source>
        <dbReference type="SAM" id="SignalP"/>
    </source>
</evidence>
<feature type="transmembrane region" description="Helical" evidence="1">
    <location>
        <begin position="228"/>
        <end position="247"/>
    </location>
</feature>
<dbReference type="AlphaFoldDB" id="A0A4R2EN08"/>
<keyword evidence="1" id="KW-0472">Membrane</keyword>